<accession>A0A6N8I2N5</accession>
<protein>
    <submittedName>
        <fullName evidence="2">GDSL-like Lipase/Acylhydrolase family protein</fullName>
    </submittedName>
</protein>
<dbReference type="GO" id="GO:0016787">
    <property type="term" value="F:hydrolase activity"/>
    <property type="evidence" value="ECO:0007669"/>
    <property type="project" value="UniProtKB-KW"/>
</dbReference>
<keyword evidence="3" id="KW-1185">Reference proteome</keyword>
<dbReference type="OrthoDB" id="8233337at2"/>
<dbReference type="InterPro" id="IPR013830">
    <property type="entry name" value="SGNH_hydro"/>
</dbReference>
<feature type="domain" description="SGNH hydrolase-type esterase" evidence="1">
    <location>
        <begin position="40"/>
        <end position="203"/>
    </location>
</feature>
<reference evidence="2 3" key="1">
    <citation type="submission" date="2019-09" db="EMBL/GenBank/DDBJ databases">
        <title>Genome sequence of Clostridium sp. EA1.</title>
        <authorList>
            <person name="Poehlein A."/>
            <person name="Bengelsdorf F.R."/>
            <person name="Daniel R."/>
        </authorList>
    </citation>
    <scope>NUCLEOTIDE SEQUENCE [LARGE SCALE GENOMIC DNA]</scope>
    <source>
        <strain evidence="2 3">EA1</strain>
    </source>
</reference>
<dbReference type="EMBL" id="VWXL01000089">
    <property type="protein sequence ID" value="MVB12396.1"/>
    <property type="molecule type" value="Genomic_DNA"/>
</dbReference>
<evidence type="ECO:0000259" key="1">
    <source>
        <dbReference type="Pfam" id="PF13472"/>
    </source>
</evidence>
<dbReference type="PANTHER" id="PTHR34407">
    <property type="entry name" value="EXPRESSED PROTEIN"/>
    <property type="match status" value="1"/>
</dbReference>
<name>A0A6N8I2N5_9FIRM</name>
<sequence>MTQSEYRMFAEQSIVNRGNRSRIQGCMRRALAGCPITIGFLGGSITQGSLSSSSETCYAYLVFEWWKKKFPASRMTYVNAGVGGTTSQFGVARVKQDLLAKNPDFSIVEFSVNDDPTDFFEETYEGLLRTILKSSGTSVLILHNVRYDTGVSAEKRHLKVGRAYGLPCVSMEPSLYRAVREGFTTVPEISPDGLHPNDLGHRLIADSVIYCLEEIYEHLSEPEPEPEPQALPRPLTRNRYEQSIRLQSYNSEPKGSGFVKDLSPQKAVSKFFKNGWTSAQQGASLTFSFEGTGIAVQYRKSVAHPAPVALAVVDGDEEHAVRLDANFEEAWGDCLFLSTVAKNLLDGEHHLEVRLIEVPEHPAAEFYLVSVIVSKG</sequence>
<dbReference type="Gene3D" id="2.60.120.260">
    <property type="entry name" value="Galactose-binding domain-like"/>
    <property type="match status" value="1"/>
</dbReference>
<dbReference type="Gene3D" id="3.40.50.1110">
    <property type="entry name" value="SGNH hydrolase"/>
    <property type="match status" value="1"/>
</dbReference>
<comment type="caution">
    <text evidence="2">The sequence shown here is derived from an EMBL/GenBank/DDBJ whole genome shotgun (WGS) entry which is preliminary data.</text>
</comment>
<dbReference type="PANTHER" id="PTHR34407:SF1">
    <property type="entry name" value="SGNH HYDROLASE-TYPE ESTERASE DOMAIN-CONTAINING PROTEIN"/>
    <property type="match status" value="1"/>
</dbReference>
<dbReference type="RefSeq" id="WP_156991157.1">
    <property type="nucleotide sequence ID" value="NZ_VWXL01000089.1"/>
</dbReference>
<dbReference type="Pfam" id="PF13472">
    <property type="entry name" value="Lipase_GDSL_2"/>
    <property type="match status" value="1"/>
</dbReference>
<organism evidence="2 3">
    <name type="scientific">Caproicibacter fermentans</name>
    <dbReference type="NCBI Taxonomy" id="2576756"/>
    <lineage>
        <taxon>Bacteria</taxon>
        <taxon>Bacillati</taxon>
        <taxon>Bacillota</taxon>
        <taxon>Clostridia</taxon>
        <taxon>Eubacteriales</taxon>
        <taxon>Acutalibacteraceae</taxon>
        <taxon>Caproicibacter</taxon>
    </lineage>
</organism>
<dbReference type="AlphaFoldDB" id="A0A6N8I2N5"/>
<dbReference type="Proteomes" id="UP000469440">
    <property type="component" value="Unassembled WGS sequence"/>
</dbReference>
<dbReference type="CDD" id="cd00229">
    <property type="entry name" value="SGNH_hydrolase"/>
    <property type="match status" value="1"/>
</dbReference>
<proteinExistence type="predicted"/>
<dbReference type="SUPFAM" id="SSF52266">
    <property type="entry name" value="SGNH hydrolase"/>
    <property type="match status" value="1"/>
</dbReference>
<dbReference type="InterPro" id="IPR036514">
    <property type="entry name" value="SGNH_hydro_sf"/>
</dbReference>
<evidence type="ECO:0000313" key="2">
    <source>
        <dbReference type="EMBL" id="MVB12396.1"/>
    </source>
</evidence>
<evidence type="ECO:0000313" key="3">
    <source>
        <dbReference type="Proteomes" id="UP000469440"/>
    </source>
</evidence>
<keyword evidence="2" id="KW-0378">Hydrolase</keyword>
<gene>
    <name evidence="2" type="ORF">CAFE_31320</name>
</gene>